<keyword evidence="4" id="KW-0560">Oxidoreductase</keyword>
<evidence type="ECO:0000256" key="3">
    <source>
        <dbReference type="ARBA" id="ARBA00022827"/>
    </source>
</evidence>
<name>A0A562IIW7_MICOL</name>
<dbReference type="PANTHER" id="PTHR43400">
    <property type="entry name" value="FUMARATE REDUCTASE"/>
    <property type="match status" value="1"/>
</dbReference>
<reference evidence="7 8" key="1">
    <citation type="submission" date="2019-07" db="EMBL/GenBank/DDBJ databases">
        <title>R&amp;d 2014.</title>
        <authorList>
            <person name="Klenk H.-P."/>
        </authorList>
    </citation>
    <scope>NUCLEOTIDE SEQUENCE [LARGE SCALE GENOMIC DNA]</scope>
    <source>
        <strain evidence="7 8">DSM 43868</strain>
    </source>
</reference>
<dbReference type="InterPro" id="IPR027477">
    <property type="entry name" value="Succ_DH/fumarate_Rdtase_cat_sf"/>
</dbReference>
<dbReference type="InterPro" id="IPR012831">
    <property type="entry name" value="CobZ"/>
</dbReference>
<dbReference type="AlphaFoldDB" id="A0A562IIW7"/>
<dbReference type="GO" id="GO:0033765">
    <property type="term" value="F:steroid dehydrogenase activity, acting on the CH-CH group of donors"/>
    <property type="evidence" value="ECO:0007669"/>
    <property type="project" value="UniProtKB-ARBA"/>
</dbReference>
<evidence type="ECO:0000256" key="1">
    <source>
        <dbReference type="ARBA" id="ARBA00001974"/>
    </source>
</evidence>
<dbReference type="SUPFAM" id="SSF56425">
    <property type="entry name" value="Succinate dehydrogenase/fumarate reductase flavoprotein, catalytic domain"/>
    <property type="match status" value="1"/>
</dbReference>
<dbReference type="SUPFAM" id="SSF51905">
    <property type="entry name" value="FAD/NAD(P)-binding domain"/>
    <property type="match status" value="1"/>
</dbReference>
<dbReference type="EMBL" id="VLKE01000001">
    <property type="protein sequence ID" value="TWH70880.1"/>
    <property type="molecule type" value="Genomic_DNA"/>
</dbReference>
<keyword evidence="8" id="KW-1185">Reference proteome</keyword>
<keyword evidence="3" id="KW-0274">FAD</keyword>
<evidence type="ECO:0000259" key="6">
    <source>
        <dbReference type="Pfam" id="PF00890"/>
    </source>
</evidence>
<sequence>MITSPKGSAPARNGALDEPWDVVVIGGGNAALVSALSARDHGARVLLLERAPTVFRGGNSRHTRNIRCVHDYTDAYYTGRYTYDELWTDLGGVGTGPSNEALAALTVRESETVPRWMTDHGVRWQPALTGTLALARTNRFFLGGGKALVNSYYRAAERAGIVVLYEASVEQLGFTGDACTEIVVRVAQGRRRVRAKAVVCASGGFEANIDWLRRYWGDAALNYHVRGPKYNDGTVLAQLLDAGAERAGEERGFHAIAVDARSPKFDGGIATRLDTIPFGIVVNRDGRRFYDEGEDIWPKRYAIWGRNIAVQPDQIAYSLWDSKVHGLFLPPMYGVSAAPSIGELASRFDLDPLAVEETVARYNAAVDRGPGGRFRWRSGTACPRSASIRPRATGPSASTGRRSTAWRCGRGSPSPTSVWRSPNRHTSGARTAACSATSSLQGRSCRETFCRPGTWPVSG</sequence>
<dbReference type="InterPro" id="IPR036188">
    <property type="entry name" value="FAD/NAD-bd_sf"/>
</dbReference>
<dbReference type="Gene3D" id="3.50.50.60">
    <property type="entry name" value="FAD/NAD(P)-binding domain"/>
    <property type="match status" value="1"/>
</dbReference>
<gene>
    <name evidence="7" type="ORF">JD77_05905</name>
</gene>
<evidence type="ECO:0000313" key="7">
    <source>
        <dbReference type="EMBL" id="TWH70880.1"/>
    </source>
</evidence>
<feature type="domain" description="FAD-dependent oxidoreductase 2 FAD-binding" evidence="6">
    <location>
        <begin position="21"/>
        <end position="294"/>
    </location>
</feature>
<feature type="compositionally biased region" description="Polar residues" evidence="5">
    <location>
        <begin position="413"/>
        <end position="428"/>
    </location>
</feature>
<protein>
    <submittedName>
        <fullName evidence="7">Tricarballylate dehydrogenase</fullName>
    </submittedName>
</protein>
<dbReference type="NCBIfam" id="TIGR02485">
    <property type="entry name" value="CobZ_N-term"/>
    <property type="match status" value="1"/>
</dbReference>
<dbReference type="Gene3D" id="3.90.700.10">
    <property type="entry name" value="Succinate dehydrogenase/fumarate reductase flavoprotein, catalytic domain"/>
    <property type="match status" value="1"/>
</dbReference>
<dbReference type="Proteomes" id="UP000319825">
    <property type="component" value="Unassembled WGS sequence"/>
</dbReference>
<dbReference type="Pfam" id="PF00890">
    <property type="entry name" value="FAD_binding_2"/>
    <property type="match status" value="1"/>
</dbReference>
<feature type="region of interest" description="Disordered" evidence="5">
    <location>
        <begin position="384"/>
        <end position="428"/>
    </location>
</feature>
<dbReference type="InterPro" id="IPR050315">
    <property type="entry name" value="FAD-oxidoreductase_2"/>
</dbReference>
<dbReference type="InterPro" id="IPR003953">
    <property type="entry name" value="FAD-dep_OxRdtase_2_FAD-bd"/>
</dbReference>
<keyword evidence="2" id="KW-0285">Flavoprotein</keyword>
<comment type="caution">
    <text evidence="7">The sequence shown here is derived from an EMBL/GenBank/DDBJ whole genome shotgun (WGS) entry which is preliminary data.</text>
</comment>
<evidence type="ECO:0000256" key="2">
    <source>
        <dbReference type="ARBA" id="ARBA00022630"/>
    </source>
</evidence>
<comment type="cofactor">
    <cofactor evidence="1">
        <name>FAD</name>
        <dbReference type="ChEBI" id="CHEBI:57692"/>
    </cofactor>
</comment>
<proteinExistence type="predicted"/>
<dbReference type="PANTHER" id="PTHR43400:SF7">
    <property type="entry name" value="FAD-DEPENDENT OXIDOREDUCTASE 2 FAD BINDING DOMAIN-CONTAINING PROTEIN"/>
    <property type="match status" value="1"/>
</dbReference>
<dbReference type="NCBIfam" id="NF006130">
    <property type="entry name" value="PRK08274.1"/>
    <property type="match status" value="1"/>
</dbReference>
<accession>A0A562IIW7</accession>
<evidence type="ECO:0000256" key="5">
    <source>
        <dbReference type="SAM" id="MobiDB-lite"/>
    </source>
</evidence>
<evidence type="ECO:0000313" key="8">
    <source>
        <dbReference type="Proteomes" id="UP000319825"/>
    </source>
</evidence>
<organism evidence="7 8">
    <name type="scientific">Micromonospora olivasterospora</name>
    <dbReference type="NCBI Taxonomy" id="1880"/>
    <lineage>
        <taxon>Bacteria</taxon>
        <taxon>Bacillati</taxon>
        <taxon>Actinomycetota</taxon>
        <taxon>Actinomycetes</taxon>
        <taxon>Micromonosporales</taxon>
        <taxon>Micromonosporaceae</taxon>
        <taxon>Micromonospora</taxon>
    </lineage>
</organism>
<evidence type="ECO:0000256" key="4">
    <source>
        <dbReference type="ARBA" id="ARBA00023002"/>
    </source>
</evidence>